<keyword evidence="7" id="KW-1185">Reference proteome</keyword>
<dbReference type="GO" id="GO:0030170">
    <property type="term" value="F:pyridoxal phosphate binding"/>
    <property type="evidence" value="ECO:0007669"/>
    <property type="project" value="TreeGrafter"/>
</dbReference>
<sequence length="369" mass="40868">MHIPFIDFAPSHAPLKQEAMRLFSEFYDENVFVLGQRVADFEQAFAQYTGAAHCVGVGNGLDALTIALKVLGVGRGHEVILPSNAYIAALLAVSAVGARPVLVEPFSDTFNIDYQRIEEKITPQTRAIIPVHLFGQSAAMQPLTDIATLHQLWVIEDNAQAHGATWAERRTGSWGHLNATSFYPTKNLGAFGDAGALTTGSAQWAEQARLYRNYGSRERFVNEVQGLNSRLDSLQAAFLSLKIKHLDHWTQLRQQAAAQYAEQLAGLPELQLPVCAPQATHVFHLYVVRHPRRDELQHFLQQKGIQTAIHYPTPPHLQAAYKDLGFGKGAFPIAEQMAATSLSLPMFAGITPEQIAYVCDMIRRFSQDN</sequence>
<evidence type="ECO:0000313" key="6">
    <source>
        <dbReference type="EMBL" id="SFC44179.1"/>
    </source>
</evidence>
<dbReference type="InterPro" id="IPR015421">
    <property type="entry name" value="PyrdxlP-dep_Trfase_major"/>
</dbReference>
<proteinExistence type="inferred from homology"/>
<dbReference type="Gene3D" id="3.40.640.10">
    <property type="entry name" value="Type I PLP-dependent aspartate aminotransferase-like (Major domain)"/>
    <property type="match status" value="1"/>
</dbReference>
<keyword evidence="1 4" id="KW-0663">Pyridoxal phosphate</keyword>
<gene>
    <name evidence="6" type="ORF">SAMN05421780_105225</name>
</gene>
<protein>
    <submittedName>
        <fullName evidence="6">dTDP-4-amino-4,6-dideoxygalactose transaminase</fullName>
    </submittedName>
</protein>
<dbReference type="PANTHER" id="PTHR30244">
    <property type="entry name" value="TRANSAMINASE"/>
    <property type="match status" value="1"/>
</dbReference>
<dbReference type="CDD" id="cd00616">
    <property type="entry name" value="AHBA_syn"/>
    <property type="match status" value="1"/>
</dbReference>
<accession>A0A1I1J6F0</accession>
<evidence type="ECO:0000313" key="7">
    <source>
        <dbReference type="Proteomes" id="UP000199514"/>
    </source>
</evidence>
<dbReference type="Gene3D" id="3.90.1150.10">
    <property type="entry name" value="Aspartate Aminotransferase, domain 1"/>
    <property type="match status" value="1"/>
</dbReference>
<dbReference type="Pfam" id="PF01041">
    <property type="entry name" value="DegT_DnrJ_EryC1"/>
    <property type="match status" value="1"/>
</dbReference>
<organism evidence="6 7">
    <name type="scientific">Flexibacter flexilis DSM 6793</name>
    <dbReference type="NCBI Taxonomy" id="927664"/>
    <lineage>
        <taxon>Bacteria</taxon>
        <taxon>Pseudomonadati</taxon>
        <taxon>Bacteroidota</taxon>
        <taxon>Cytophagia</taxon>
        <taxon>Cytophagales</taxon>
        <taxon>Flexibacteraceae</taxon>
        <taxon>Flexibacter</taxon>
    </lineage>
</organism>
<evidence type="ECO:0000256" key="5">
    <source>
        <dbReference type="RuleBase" id="RU004508"/>
    </source>
</evidence>
<dbReference type="InterPro" id="IPR015424">
    <property type="entry name" value="PyrdxlP-dep_Trfase"/>
</dbReference>
<dbReference type="AlphaFoldDB" id="A0A1I1J6F0"/>
<feature type="active site" description="Proton acceptor" evidence="3">
    <location>
        <position position="186"/>
    </location>
</feature>
<dbReference type="InterPro" id="IPR015422">
    <property type="entry name" value="PyrdxlP-dep_Trfase_small"/>
</dbReference>
<dbReference type="STRING" id="927664.SAMN05421780_105225"/>
<dbReference type="Proteomes" id="UP000199514">
    <property type="component" value="Unassembled WGS sequence"/>
</dbReference>
<dbReference type="OrthoDB" id="9804264at2"/>
<dbReference type="GO" id="GO:0000271">
    <property type="term" value="P:polysaccharide biosynthetic process"/>
    <property type="evidence" value="ECO:0007669"/>
    <property type="project" value="TreeGrafter"/>
</dbReference>
<dbReference type="PIRSF" id="PIRSF000390">
    <property type="entry name" value="PLP_StrS"/>
    <property type="match status" value="1"/>
</dbReference>
<dbReference type="EMBL" id="FOLE01000005">
    <property type="protein sequence ID" value="SFC44179.1"/>
    <property type="molecule type" value="Genomic_DNA"/>
</dbReference>
<comment type="similarity">
    <text evidence="2 5">Belongs to the DegT/DnrJ/EryC1 family.</text>
</comment>
<reference evidence="6 7" key="1">
    <citation type="submission" date="2016-10" db="EMBL/GenBank/DDBJ databases">
        <authorList>
            <person name="de Groot N.N."/>
        </authorList>
    </citation>
    <scope>NUCLEOTIDE SEQUENCE [LARGE SCALE GENOMIC DNA]</scope>
    <source>
        <strain evidence="6 7">DSM 6793</strain>
    </source>
</reference>
<evidence type="ECO:0000256" key="2">
    <source>
        <dbReference type="ARBA" id="ARBA00037999"/>
    </source>
</evidence>
<evidence type="ECO:0000256" key="4">
    <source>
        <dbReference type="PIRSR" id="PIRSR000390-2"/>
    </source>
</evidence>
<feature type="modified residue" description="N6-(pyridoxal phosphate)lysine" evidence="4">
    <location>
        <position position="186"/>
    </location>
</feature>
<dbReference type="RefSeq" id="WP_091511982.1">
    <property type="nucleotide sequence ID" value="NZ_FOLE01000005.1"/>
</dbReference>
<dbReference type="InterPro" id="IPR000653">
    <property type="entry name" value="DegT/StrS_aminotransferase"/>
</dbReference>
<dbReference type="SUPFAM" id="SSF53383">
    <property type="entry name" value="PLP-dependent transferases"/>
    <property type="match status" value="1"/>
</dbReference>
<name>A0A1I1J6F0_9BACT</name>
<dbReference type="PANTHER" id="PTHR30244:SF36">
    <property type="entry name" value="3-OXO-GLUCOSE-6-PHOSPHATE:GLUTAMATE AMINOTRANSFERASE"/>
    <property type="match status" value="1"/>
</dbReference>
<evidence type="ECO:0000256" key="3">
    <source>
        <dbReference type="PIRSR" id="PIRSR000390-1"/>
    </source>
</evidence>
<evidence type="ECO:0000256" key="1">
    <source>
        <dbReference type="ARBA" id="ARBA00022898"/>
    </source>
</evidence>
<dbReference type="GO" id="GO:0008483">
    <property type="term" value="F:transaminase activity"/>
    <property type="evidence" value="ECO:0007669"/>
    <property type="project" value="TreeGrafter"/>
</dbReference>